<geneLocation type="plasmid" evidence="3">
    <name>pCQ3</name>
</geneLocation>
<organism evidence="3">
    <name type="scientific">Streptomyces sp. W9</name>
    <dbReference type="NCBI Taxonomy" id="682410"/>
    <lineage>
        <taxon>Bacteria</taxon>
        <taxon>Bacillati</taxon>
        <taxon>Actinomycetota</taxon>
        <taxon>Actinomycetes</taxon>
        <taxon>Kitasatosporales</taxon>
        <taxon>Streptomycetaceae</taxon>
        <taxon>Streptomyces</taxon>
    </lineage>
</organism>
<protein>
    <submittedName>
        <fullName evidence="3">PCQ3_1</fullName>
    </submittedName>
</protein>
<feature type="region of interest" description="Disordered" evidence="1">
    <location>
        <begin position="1"/>
        <end position="31"/>
    </location>
</feature>
<dbReference type="InterPro" id="IPR041413">
    <property type="entry name" value="MLTR_LBD"/>
</dbReference>
<feature type="domain" description="MmyB-like transcription regulator ligand binding" evidence="2">
    <location>
        <begin position="163"/>
        <end position="309"/>
    </location>
</feature>
<sequence>MKRCCKPKHAPSPHPLSSVGFSHQKHAHKNRLDATSVTRGNPYMHTRKKALQALLQERRALIDPTTHGLTRPTGSGRRAPGLSQQQVDFLTNRAIGTYHRLESGIYKHPPSDLLQAVAQLLSLTEQEWVALYRYARAEDPPAPLYPQSGHQVPGVWQTAVDGITHMAYVTDASWGLLACNAQFAELFPDRKAPDNTMRWMLWDGREHLNDWATAWAPFVLPQLQAALAARPDDPILQAIERDVHADPELHALYTQGSTGYIHPDGDERPIRHAVLGDGWVTMCAAQPMAAPGARLVILVFHAGPERAHARTPMLRAR</sequence>
<gene>
    <name evidence="3" type="ORF">pCQ3.1c</name>
</gene>
<dbReference type="AlphaFoldDB" id="D0UZ50"/>
<dbReference type="PANTHER" id="PTHR35010:SF2">
    <property type="entry name" value="BLL4672 PROTEIN"/>
    <property type="match status" value="1"/>
</dbReference>
<name>D0UZ50_9ACTN</name>
<dbReference type="CDD" id="cd00093">
    <property type="entry name" value="HTH_XRE"/>
    <property type="match status" value="1"/>
</dbReference>
<dbReference type="Gene3D" id="3.30.450.180">
    <property type="match status" value="1"/>
</dbReference>
<reference evidence="3" key="1">
    <citation type="journal article" date="2010" name="J. Bacteriol.">
        <title>Characterization of the replication, transfer, and plasmid/lytic phage cycle of the Streptomyces plasmid-phage pZL12.</title>
        <authorList>
            <person name="Zhong L."/>
            <person name="Cheng Q."/>
            <person name="Tian X."/>
            <person name="Zhao L."/>
            <person name="Qin Z."/>
        </authorList>
    </citation>
    <scope>NUCLEOTIDE SEQUENCE</scope>
    <source>
        <strain evidence="3">W9</strain>
        <plasmid evidence="3">pCQ3</plasmid>
    </source>
</reference>
<feature type="compositionally biased region" description="Basic residues" evidence="1">
    <location>
        <begin position="1"/>
        <end position="11"/>
    </location>
</feature>
<accession>D0UZ50</accession>
<keyword evidence="3" id="KW-0614">Plasmid</keyword>
<dbReference type="EMBL" id="GQ983381">
    <property type="protein sequence ID" value="ACX85502.1"/>
    <property type="molecule type" value="Genomic_DNA"/>
</dbReference>
<evidence type="ECO:0000256" key="1">
    <source>
        <dbReference type="SAM" id="MobiDB-lite"/>
    </source>
</evidence>
<dbReference type="InterPro" id="IPR001387">
    <property type="entry name" value="Cro/C1-type_HTH"/>
</dbReference>
<dbReference type="PANTHER" id="PTHR35010">
    <property type="entry name" value="BLL4672 PROTEIN-RELATED"/>
    <property type="match status" value="1"/>
</dbReference>
<dbReference type="Pfam" id="PF17765">
    <property type="entry name" value="MLTR_LBD"/>
    <property type="match status" value="1"/>
</dbReference>
<proteinExistence type="predicted"/>
<evidence type="ECO:0000313" key="3">
    <source>
        <dbReference type="EMBL" id="ACX85502.1"/>
    </source>
</evidence>
<evidence type="ECO:0000259" key="2">
    <source>
        <dbReference type="Pfam" id="PF17765"/>
    </source>
</evidence>